<dbReference type="Gene3D" id="3.20.170.20">
    <property type="entry name" value="Protein of unknown function DUF952"/>
    <property type="match status" value="1"/>
</dbReference>
<dbReference type="PANTHER" id="PTHR34129:SF1">
    <property type="entry name" value="DUF952 DOMAIN-CONTAINING PROTEIN"/>
    <property type="match status" value="1"/>
</dbReference>
<dbReference type="SUPFAM" id="SSF56399">
    <property type="entry name" value="ADP-ribosylation"/>
    <property type="match status" value="1"/>
</dbReference>
<gene>
    <name evidence="1" type="ORF">AK830_g9483</name>
</gene>
<reference evidence="1 2" key="1">
    <citation type="submission" date="2015-09" db="EMBL/GenBank/DDBJ databases">
        <title>Draft genome of a European isolate of the apple canker pathogen Neonectria ditissima.</title>
        <authorList>
            <person name="Gomez-Cortecero A."/>
            <person name="Harrison R.J."/>
            <person name="Armitage A.D."/>
        </authorList>
    </citation>
    <scope>NUCLEOTIDE SEQUENCE [LARGE SCALE GENOMIC DNA]</scope>
    <source>
        <strain evidence="1 2">R09/05</strain>
    </source>
</reference>
<dbReference type="OrthoDB" id="3335358at2759"/>
<dbReference type="Pfam" id="PF06108">
    <property type="entry name" value="DUF952"/>
    <property type="match status" value="1"/>
</dbReference>
<evidence type="ECO:0000313" key="1">
    <source>
        <dbReference type="EMBL" id="KPM37063.1"/>
    </source>
</evidence>
<name>A0A0P7B9M7_9HYPO</name>
<sequence length="117" mass="13245">MSAEAPPKFVYKILPSAPPEPFPKENPLSELDLKDGFIHMSIAAQVPGTAGRFFNHTSSLWVAKLRFADFVEKVKWEGGFPHLYGNFGVDWVDSVEKFTKSEDETWAEVLEKSAWLE</sequence>
<protein>
    <submittedName>
        <fullName evidence="1">Uncharacterized protein</fullName>
    </submittedName>
</protein>
<evidence type="ECO:0000313" key="2">
    <source>
        <dbReference type="Proteomes" id="UP000050424"/>
    </source>
</evidence>
<dbReference type="PANTHER" id="PTHR34129">
    <property type="entry name" value="BLR1139 PROTEIN"/>
    <property type="match status" value="1"/>
</dbReference>
<dbReference type="EMBL" id="LKCW01000178">
    <property type="protein sequence ID" value="KPM37063.1"/>
    <property type="molecule type" value="Genomic_DNA"/>
</dbReference>
<proteinExistence type="predicted"/>
<accession>A0A0P7B9M7</accession>
<comment type="caution">
    <text evidence="1">The sequence shown here is derived from an EMBL/GenBank/DDBJ whole genome shotgun (WGS) entry which is preliminary data.</text>
</comment>
<dbReference type="InterPro" id="IPR009297">
    <property type="entry name" value="DUF952"/>
</dbReference>
<dbReference type="Proteomes" id="UP000050424">
    <property type="component" value="Unassembled WGS sequence"/>
</dbReference>
<dbReference type="STRING" id="78410.A0A0P7B9M7"/>
<keyword evidence="2" id="KW-1185">Reference proteome</keyword>
<dbReference type="AlphaFoldDB" id="A0A0P7B9M7"/>
<organism evidence="1 2">
    <name type="scientific">Neonectria ditissima</name>
    <dbReference type="NCBI Taxonomy" id="78410"/>
    <lineage>
        <taxon>Eukaryota</taxon>
        <taxon>Fungi</taxon>
        <taxon>Dikarya</taxon>
        <taxon>Ascomycota</taxon>
        <taxon>Pezizomycotina</taxon>
        <taxon>Sordariomycetes</taxon>
        <taxon>Hypocreomycetidae</taxon>
        <taxon>Hypocreales</taxon>
        <taxon>Nectriaceae</taxon>
        <taxon>Neonectria</taxon>
    </lineage>
</organism>